<feature type="region of interest" description="Disordered" evidence="1">
    <location>
        <begin position="250"/>
        <end position="281"/>
    </location>
</feature>
<evidence type="ECO:0000313" key="3">
    <source>
        <dbReference type="Ensembl" id="ENSGACP00000041740.1"/>
    </source>
</evidence>
<accession>A0AAQ4PSE6</accession>
<dbReference type="GO" id="GO:0003676">
    <property type="term" value="F:nucleic acid binding"/>
    <property type="evidence" value="ECO:0007669"/>
    <property type="project" value="InterPro"/>
</dbReference>
<dbReference type="Gene3D" id="3.30.420.10">
    <property type="entry name" value="Ribonuclease H-like superfamily/Ribonuclease H"/>
    <property type="match status" value="1"/>
</dbReference>
<dbReference type="PANTHER" id="PTHR37984">
    <property type="entry name" value="PROTEIN CBG26694"/>
    <property type="match status" value="1"/>
</dbReference>
<reference evidence="3" key="2">
    <citation type="submission" date="2025-05" db="UniProtKB">
        <authorList>
            <consortium name="Ensembl"/>
        </authorList>
    </citation>
    <scope>IDENTIFICATION</scope>
</reference>
<feature type="domain" description="Integrase catalytic" evidence="2">
    <location>
        <begin position="69"/>
        <end position="225"/>
    </location>
</feature>
<dbReference type="Pfam" id="PF24626">
    <property type="entry name" value="SH3_Tf2-1"/>
    <property type="match status" value="1"/>
</dbReference>
<name>A0AAQ4PSE6_GASAC</name>
<dbReference type="GO" id="GO:0015074">
    <property type="term" value="P:DNA integration"/>
    <property type="evidence" value="ECO:0007669"/>
    <property type="project" value="InterPro"/>
</dbReference>
<organism evidence="3 4">
    <name type="scientific">Gasterosteus aculeatus aculeatus</name>
    <name type="common">three-spined stickleback</name>
    <dbReference type="NCBI Taxonomy" id="481459"/>
    <lineage>
        <taxon>Eukaryota</taxon>
        <taxon>Metazoa</taxon>
        <taxon>Chordata</taxon>
        <taxon>Craniata</taxon>
        <taxon>Vertebrata</taxon>
        <taxon>Euteleostomi</taxon>
        <taxon>Actinopterygii</taxon>
        <taxon>Neopterygii</taxon>
        <taxon>Teleostei</taxon>
        <taxon>Neoteleostei</taxon>
        <taxon>Acanthomorphata</taxon>
        <taxon>Eupercaria</taxon>
        <taxon>Perciformes</taxon>
        <taxon>Cottioidei</taxon>
        <taxon>Gasterosteales</taxon>
        <taxon>Gasterosteidae</taxon>
        <taxon>Gasterosteus</taxon>
    </lineage>
</organism>
<evidence type="ECO:0000259" key="2">
    <source>
        <dbReference type="PROSITE" id="PS50994"/>
    </source>
</evidence>
<dbReference type="InterPro" id="IPR001584">
    <property type="entry name" value="Integrase_cat-core"/>
</dbReference>
<dbReference type="AlphaFoldDB" id="A0AAQ4PSE6"/>
<protein>
    <recommendedName>
        <fullName evidence="2">Integrase catalytic domain-containing protein</fullName>
    </recommendedName>
</protein>
<dbReference type="Proteomes" id="UP000007635">
    <property type="component" value="Chromosome VII"/>
</dbReference>
<feature type="compositionally biased region" description="Basic and acidic residues" evidence="1">
    <location>
        <begin position="261"/>
        <end position="271"/>
    </location>
</feature>
<proteinExistence type="predicted"/>
<dbReference type="PANTHER" id="PTHR37984:SF15">
    <property type="entry name" value="INTEGRASE CATALYTIC DOMAIN-CONTAINING PROTEIN"/>
    <property type="match status" value="1"/>
</dbReference>
<dbReference type="PROSITE" id="PS50994">
    <property type="entry name" value="INTEGRASE"/>
    <property type="match status" value="1"/>
</dbReference>
<dbReference type="InterPro" id="IPR012337">
    <property type="entry name" value="RNaseH-like_sf"/>
</dbReference>
<dbReference type="Ensembl" id="ENSGACT00000077021.1">
    <property type="protein sequence ID" value="ENSGACP00000030152.1"/>
    <property type="gene ID" value="ENSGACG00000034690.1"/>
</dbReference>
<evidence type="ECO:0000256" key="1">
    <source>
        <dbReference type="SAM" id="MobiDB-lite"/>
    </source>
</evidence>
<reference evidence="3 4" key="1">
    <citation type="journal article" date="2021" name="G3 (Bethesda)">
        <title>Improved contiguity of the threespine stickleback genome using long-read sequencing.</title>
        <authorList>
            <person name="Nath S."/>
            <person name="Shaw D.E."/>
            <person name="White M.A."/>
        </authorList>
    </citation>
    <scope>NUCLEOTIDE SEQUENCE [LARGE SCALE GENOMIC DNA]</scope>
    <source>
        <strain evidence="3 4">Lake Benthic</strain>
    </source>
</reference>
<evidence type="ECO:0000313" key="4">
    <source>
        <dbReference type="Proteomes" id="UP000007635"/>
    </source>
</evidence>
<dbReference type="InterPro" id="IPR050951">
    <property type="entry name" value="Retrovirus_Pol_polyprotein"/>
</dbReference>
<dbReference type="InterPro" id="IPR056924">
    <property type="entry name" value="SH3_Tf2-1"/>
</dbReference>
<dbReference type="Pfam" id="PF00665">
    <property type="entry name" value="rve"/>
    <property type="match status" value="1"/>
</dbReference>
<dbReference type="SUPFAM" id="SSF53098">
    <property type="entry name" value="Ribonuclease H-like"/>
    <property type="match status" value="1"/>
</dbReference>
<keyword evidence="4" id="KW-1185">Reference proteome</keyword>
<dbReference type="GeneTree" id="ENSGT00940000163772"/>
<dbReference type="InterPro" id="IPR036397">
    <property type="entry name" value="RNaseH_sf"/>
</dbReference>
<sequence length="403" mass="45219">MRPQVIHWAHTSKLTCHPGIRRTMYAIRHRFVAFHGTRGPGSMWRRAQSVPGTRPCPRHGQVCCNHFRCPADPGLRSRWISSPVSQGNTTVLTVVDRFSKMAHFIALPKLPSTKETAETMLDNVFRIHGFPKDVVSARGPQFISRFWKEFCKLIGATVRLTSGYHPEANGQAERLNKALETSLRGLVSQNQSSWSKHLTWVECAHNTLPTAATGLTHFQCVFGYQPPVFQETEKEVVVPSGHAMIRRCRPQGPSPQCGAYEEGRRRVDADRRRRPAPTYQPGQKVWLSSRELPLHVPSRKLAPRFVGPFPVSKVINPVSVRLRLPRSLRVHPIFHVWKIKPVKESPMVPAATPPPLPRMVDGGPVYPVKRLLAVRKGEGDANIWWTGRAMGQSTVPGFVPASS</sequence>
<dbReference type="Ensembl" id="ENSGACT00000047879.1">
    <property type="protein sequence ID" value="ENSGACP00000041740.1"/>
    <property type="gene ID" value="ENSGACG00000034690.1"/>
</dbReference>